<dbReference type="Proteomes" id="UP001501204">
    <property type="component" value="Unassembled WGS sequence"/>
</dbReference>
<proteinExistence type="predicted"/>
<reference evidence="2 3" key="1">
    <citation type="journal article" date="2019" name="Int. J. Syst. Evol. Microbiol.">
        <title>The Global Catalogue of Microorganisms (GCM) 10K type strain sequencing project: providing services to taxonomists for standard genome sequencing and annotation.</title>
        <authorList>
            <consortium name="The Broad Institute Genomics Platform"/>
            <consortium name="The Broad Institute Genome Sequencing Center for Infectious Disease"/>
            <person name="Wu L."/>
            <person name="Ma J."/>
        </authorList>
    </citation>
    <scope>NUCLEOTIDE SEQUENCE [LARGE SCALE GENOMIC DNA]</scope>
    <source>
        <strain evidence="2 3">JCM 14735</strain>
    </source>
</reference>
<name>A0ABN2KWC7_9MICC</name>
<protein>
    <recommendedName>
        <fullName evidence="4">DUF3618 domain-containing protein</fullName>
    </recommendedName>
</protein>
<organism evidence="2 3">
    <name type="scientific">Kocuria aegyptia</name>
    <dbReference type="NCBI Taxonomy" id="330943"/>
    <lineage>
        <taxon>Bacteria</taxon>
        <taxon>Bacillati</taxon>
        <taxon>Actinomycetota</taxon>
        <taxon>Actinomycetes</taxon>
        <taxon>Micrococcales</taxon>
        <taxon>Micrococcaceae</taxon>
        <taxon>Kocuria</taxon>
    </lineage>
</organism>
<feature type="region of interest" description="Disordered" evidence="1">
    <location>
        <begin position="1"/>
        <end position="71"/>
    </location>
</feature>
<evidence type="ECO:0000313" key="3">
    <source>
        <dbReference type="Proteomes" id="UP001501204"/>
    </source>
</evidence>
<keyword evidence="3" id="KW-1185">Reference proteome</keyword>
<evidence type="ECO:0000256" key="1">
    <source>
        <dbReference type="SAM" id="MobiDB-lite"/>
    </source>
</evidence>
<comment type="caution">
    <text evidence="2">The sequence shown here is derived from an EMBL/GenBank/DDBJ whole genome shotgun (WGS) entry which is preliminary data.</text>
</comment>
<sequence>MFQKGGIMTTNPYDPTRVEAGSSHAAETGTPSKKDVVADRSKAEANQLKHEAADSGQRVKETAKEQAGAVKQEATVQAQNLLGQLRSDLREQMAPQQERIASSVRSVSDEINALSRGEKPETDFVTGLLGNVSGRVDSVASSLENKDARDLLEDVRRFAARRPGTFLAVAAGIGLLAGRATRGVKDSDEVATDRQGAKEFFGVSGQQGQGTSAGAGVATGAVYDQGYDRNLTATETSGYTPADPYAYRSDEQGEAARTYTDRVPGTVYPDQEGDRR</sequence>
<feature type="region of interest" description="Disordered" evidence="1">
    <location>
        <begin position="232"/>
        <end position="276"/>
    </location>
</feature>
<feature type="compositionally biased region" description="Basic and acidic residues" evidence="1">
    <location>
        <begin position="32"/>
        <end position="64"/>
    </location>
</feature>
<accession>A0ABN2KWC7</accession>
<evidence type="ECO:0000313" key="2">
    <source>
        <dbReference type="EMBL" id="GAA1767969.1"/>
    </source>
</evidence>
<evidence type="ECO:0008006" key="4">
    <source>
        <dbReference type="Google" id="ProtNLM"/>
    </source>
</evidence>
<gene>
    <name evidence="2" type="ORF">GCM10009767_27940</name>
</gene>
<dbReference type="EMBL" id="BAAAOA010000035">
    <property type="protein sequence ID" value="GAA1767969.1"/>
    <property type="molecule type" value="Genomic_DNA"/>
</dbReference>